<name>A0AAD2CWX4_EUPCR</name>
<dbReference type="AlphaFoldDB" id="A0AAD2CWX4"/>
<keyword evidence="1" id="KW-0175">Coiled coil</keyword>
<proteinExistence type="predicted"/>
<feature type="compositionally biased region" description="Polar residues" evidence="2">
    <location>
        <begin position="24"/>
        <end position="47"/>
    </location>
</feature>
<dbReference type="EMBL" id="CAMPGE010014429">
    <property type="protein sequence ID" value="CAI2373102.1"/>
    <property type="molecule type" value="Genomic_DNA"/>
</dbReference>
<sequence length="329" mass="38004">MELGDNFIGQQMHGGNVLKERGTNEQSSVTPNPLQRSNDGTNLSESEGINAKCIKKSKEVKLSVKRESSDDSYSSDFFERVVKSAESFAFSESGEDLTKSELQKLKFSKIMDEIHSEFDMGSSLSSLASNAKTLKIVSEVQRFAISGYFEGMEDWEKILTSLEDIHTRRLKLNRSSRDEFPGKNNPRKKILNLLKKDIQRVKELKNSYLEEHKENVTDSTELSVTPYFSRDIKNKIFRKFVKESKLMEAEYFFLHKKYKNMEQRNKDLQEQIKNLAGVNDEINQTNRRLQTENNSLRGEKEWLQKQIFELKGGKSSANLISRLFKGKQK</sequence>
<organism evidence="3 4">
    <name type="scientific">Euplotes crassus</name>
    <dbReference type="NCBI Taxonomy" id="5936"/>
    <lineage>
        <taxon>Eukaryota</taxon>
        <taxon>Sar</taxon>
        <taxon>Alveolata</taxon>
        <taxon>Ciliophora</taxon>
        <taxon>Intramacronucleata</taxon>
        <taxon>Spirotrichea</taxon>
        <taxon>Hypotrichia</taxon>
        <taxon>Euplotida</taxon>
        <taxon>Euplotidae</taxon>
        <taxon>Moneuplotes</taxon>
    </lineage>
</organism>
<protein>
    <submittedName>
        <fullName evidence="3">Uncharacterized protein</fullName>
    </submittedName>
</protein>
<dbReference type="Proteomes" id="UP001295684">
    <property type="component" value="Unassembled WGS sequence"/>
</dbReference>
<evidence type="ECO:0000313" key="3">
    <source>
        <dbReference type="EMBL" id="CAI2373102.1"/>
    </source>
</evidence>
<feature type="coiled-coil region" evidence="1">
    <location>
        <begin position="251"/>
        <end position="306"/>
    </location>
</feature>
<evidence type="ECO:0000256" key="2">
    <source>
        <dbReference type="SAM" id="MobiDB-lite"/>
    </source>
</evidence>
<evidence type="ECO:0000256" key="1">
    <source>
        <dbReference type="SAM" id="Coils"/>
    </source>
</evidence>
<comment type="caution">
    <text evidence="3">The sequence shown here is derived from an EMBL/GenBank/DDBJ whole genome shotgun (WGS) entry which is preliminary data.</text>
</comment>
<feature type="region of interest" description="Disordered" evidence="2">
    <location>
        <begin position="1"/>
        <end position="48"/>
    </location>
</feature>
<evidence type="ECO:0000313" key="4">
    <source>
        <dbReference type="Proteomes" id="UP001295684"/>
    </source>
</evidence>
<reference evidence="3" key="1">
    <citation type="submission" date="2023-07" db="EMBL/GenBank/DDBJ databases">
        <authorList>
            <consortium name="AG Swart"/>
            <person name="Singh M."/>
            <person name="Singh A."/>
            <person name="Seah K."/>
            <person name="Emmerich C."/>
        </authorList>
    </citation>
    <scope>NUCLEOTIDE SEQUENCE</scope>
    <source>
        <strain evidence="3">DP1</strain>
    </source>
</reference>
<gene>
    <name evidence="3" type="ORF">ECRASSUSDP1_LOCUS14440</name>
</gene>
<keyword evidence="4" id="KW-1185">Reference proteome</keyword>
<accession>A0AAD2CWX4</accession>